<sequence>MDENAALENFSALTQVPKTVAKEILERNNWNVQQALEDFYNGPTQRSSPSPQPQGTQSNASSAQKKATQKKATPKFKSFQQLVNSQEEEENDEQNFFAGGGRGSGINVENPNNANRLVQDLLKKAESDAGAAGGEFDDEPQVPKFSGSGYRLGDSTTPSQKIGSTAPKKLEKAHREITFWKDGFQVGEGKLYRYDDPANSHYLNELNAGRAPLSLLDVEFGQEVVVNVMKKLDEEYKPPKRTVGGFHGQGHRLGSPVSPDYVASQPQSREETPKVEEQSKPAEAEAQGDSQVQVRLADGRRVIRRVNSTDPVQVLFDFVATQTDSLKGWNLNYAFPVKPIEDKSKSIKELGLVNAVVVQRWV</sequence>
<dbReference type="InterPro" id="IPR009060">
    <property type="entry name" value="UBA-like_sf"/>
</dbReference>
<dbReference type="SUPFAM" id="SSF102848">
    <property type="entry name" value="NSFL1 (p97 ATPase) cofactor p47, SEP domain"/>
    <property type="match status" value="1"/>
</dbReference>
<proteinExistence type="predicted"/>
<dbReference type="Pfam" id="PF08059">
    <property type="entry name" value="SEP"/>
    <property type="match status" value="1"/>
</dbReference>
<dbReference type="GO" id="GO:0005829">
    <property type="term" value="C:cytosol"/>
    <property type="evidence" value="ECO:0007669"/>
    <property type="project" value="TreeGrafter"/>
</dbReference>
<dbReference type="SMART" id="SM00553">
    <property type="entry name" value="SEP"/>
    <property type="match status" value="1"/>
</dbReference>
<dbReference type="FunFam" id="3.30.420.210:FF:000002">
    <property type="entry name" value="UBX domain-containing protein 1"/>
    <property type="match status" value="1"/>
</dbReference>
<dbReference type="PANTHER" id="PTHR23333">
    <property type="entry name" value="UBX DOMAIN CONTAINING PROTEIN"/>
    <property type="match status" value="1"/>
</dbReference>
<dbReference type="GO" id="GO:0007030">
    <property type="term" value="P:Golgi organization"/>
    <property type="evidence" value="ECO:0007669"/>
    <property type="project" value="TreeGrafter"/>
</dbReference>
<dbReference type="SUPFAM" id="SSF46934">
    <property type="entry name" value="UBA-like"/>
    <property type="match status" value="1"/>
</dbReference>
<organism evidence="4 5">
    <name type="scientific">Cyberlindnera jadinii (strain ATCC 18201 / CBS 1600 / BCRC 20928 / JCM 3617 / NBRC 0987 / NRRL Y-1542)</name>
    <name type="common">Torula yeast</name>
    <name type="synonym">Candida utilis</name>
    <dbReference type="NCBI Taxonomy" id="983966"/>
    <lineage>
        <taxon>Eukaryota</taxon>
        <taxon>Fungi</taxon>
        <taxon>Dikarya</taxon>
        <taxon>Ascomycota</taxon>
        <taxon>Saccharomycotina</taxon>
        <taxon>Saccharomycetes</taxon>
        <taxon>Phaffomycetales</taxon>
        <taxon>Phaffomycetaceae</taxon>
        <taxon>Cyberlindnera</taxon>
    </lineage>
</organism>
<dbReference type="Pfam" id="PF14555">
    <property type="entry name" value="UBA_4"/>
    <property type="match status" value="1"/>
</dbReference>
<dbReference type="GO" id="GO:0043130">
    <property type="term" value="F:ubiquitin binding"/>
    <property type="evidence" value="ECO:0007669"/>
    <property type="project" value="TreeGrafter"/>
</dbReference>
<reference evidence="5" key="1">
    <citation type="journal article" date="2015" name="J. Biotechnol.">
        <title>The structure of the Cyberlindnera jadinii genome and its relation to Candida utilis analyzed by the occurrence of single nucleotide polymorphisms.</title>
        <authorList>
            <person name="Rupp O."/>
            <person name="Brinkrolf K."/>
            <person name="Buerth C."/>
            <person name="Kunigo M."/>
            <person name="Schneider J."/>
            <person name="Jaenicke S."/>
            <person name="Goesmann A."/>
            <person name="Puehler A."/>
            <person name="Jaeger K.-E."/>
            <person name="Ernst J.F."/>
        </authorList>
    </citation>
    <scope>NUCLEOTIDE SEQUENCE [LARGE SCALE GENOMIC DNA]</scope>
    <source>
        <strain evidence="5">ATCC 18201 / CBS 1600 / BCRC 20928 / JCM 3617 / NBRC 0987 / NRRL Y-1542</strain>
    </source>
</reference>
<dbReference type="InterPro" id="IPR036241">
    <property type="entry name" value="NSFL1C_SEP_dom_sf"/>
</dbReference>
<dbReference type="Gene3D" id="3.30.420.210">
    <property type="entry name" value="SEP domain"/>
    <property type="match status" value="1"/>
</dbReference>
<feature type="region of interest" description="Disordered" evidence="1">
    <location>
        <begin position="127"/>
        <end position="169"/>
    </location>
</feature>
<dbReference type="InterPro" id="IPR001012">
    <property type="entry name" value="UBX_dom"/>
</dbReference>
<dbReference type="SMART" id="SM00166">
    <property type="entry name" value="UBX"/>
    <property type="match status" value="1"/>
</dbReference>
<dbReference type="Gene3D" id="3.10.20.90">
    <property type="entry name" value="Phosphatidylinositol 3-kinase Catalytic Subunit, Chain A, domain 1"/>
    <property type="match status" value="1"/>
</dbReference>
<dbReference type="PANTHER" id="PTHR23333:SF20">
    <property type="entry name" value="NSFL1 COFACTOR P47"/>
    <property type="match status" value="1"/>
</dbReference>
<evidence type="ECO:0000259" key="3">
    <source>
        <dbReference type="PROSITE" id="PS51399"/>
    </source>
</evidence>
<gene>
    <name evidence="4" type="primary">SHP1</name>
    <name evidence="4" type="ORF">BN1211_0545</name>
</gene>
<dbReference type="GO" id="GO:0000045">
    <property type="term" value="P:autophagosome assembly"/>
    <property type="evidence" value="ECO:0007669"/>
    <property type="project" value="TreeGrafter"/>
</dbReference>
<dbReference type="GO" id="GO:0005634">
    <property type="term" value="C:nucleus"/>
    <property type="evidence" value="ECO:0007669"/>
    <property type="project" value="TreeGrafter"/>
</dbReference>
<dbReference type="InterPro" id="IPR029071">
    <property type="entry name" value="Ubiquitin-like_domsf"/>
</dbReference>
<accession>A0A0H5BYR6</accession>
<evidence type="ECO:0000256" key="1">
    <source>
        <dbReference type="SAM" id="MobiDB-lite"/>
    </source>
</evidence>
<feature type="compositionally biased region" description="Polar residues" evidence="1">
    <location>
        <begin position="154"/>
        <end position="163"/>
    </location>
</feature>
<evidence type="ECO:0000259" key="2">
    <source>
        <dbReference type="PROSITE" id="PS50033"/>
    </source>
</evidence>
<dbReference type="Pfam" id="PF00789">
    <property type="entry name" value="UBX"/>
    <property type="match status" value="1"/>
</dbReference>
<evidence type="ECO:0000313" key="4">
    <source>
        <dbReference type="EMBL" id="CEP20635.1"/>
    </source>
</evidence>
<dbReference type="SUPFAM" id="SSF54236">
    <property type="entry name" value="Ubiquitin-like"/>
    <property type="match status" value="1"/>
</dbReference>
<dbReference type="GO" id="GO:0031468">
    <property type="term" value="P:nuclear membrane reassembly"/>
    <property type="evidence" value="ECO:0007669"/>
    <property type="project" value="TreeGrafter"/>
</dbReference>
<dbReference type="GO" id="GO:0043161">
    <property type="term" value="P:proteasome-mediated ubiquitin-dependent protein catabolic process"/>
    <property type="evidence" value="ECO:0007669"/>
    <property type="project" value="TreeGrafter"/>
</dbReference>
<feature type="domain" description="SEP" evidence="3">
    <location>
        <begin position="172"/>
        <end position="237"/>
    </location>
</feature>
<dbReference type="GO" id="GO:0061025">
    <property type="term" value="P:membrane fusion"/>
    <property type="evidence" value="ECO:0007669"/>
    <property type="project" value="TreeGrafter"/>
</dbReference>
<feature type="region of interest" description="Disordered" evidence="1">
    <location>
        <begin position="238"/>
        <end position="291"/>
    </location>
</feature>
<evidence type="ECO:0000313" key="5">
    <source>
        <dbReference type="Proteomes" id="UP000038830"/>
    </source>
</evidence>
<dbReference type="EMBL" id="CDQK01000001">
    <property type="protein sequence ID" value="CEP20635.1"/>
    <property type="molecule type" value="Genomic_DNA"/>
</dbReference>
<feature type="region of interest" description="Disordered" evidence="1">
    <location>
        <begin position="36"/>
        <end position="112"/>
    </location>
</feature>
<dbReference type="PROSITE" id="PS51399">
    <property type="entry name" value="SEP"/>
    <property type="match status" value="1"/>
</dbReference>
<feature type="compositionally biased region" description="Basic and acidic residues" evidence="1">
    <location>
        <begin position="268"/>
        <end position="283"/>
    </location>
</feature>
<protein>
    <submittedName>
        <fullName evidence="4">SHP1 protein</fullName>
    </submittedName>
</protein>
<dbReference type="Proteomes" id="UP000038830">
    <property type="component" value="Unassembled WGS sequence"/>
</dbReference>
<feature type="domain" description="UBX" evidence="2">
    <location>
        <begin position="285"/>
        <end position="360"/>
    </location>
</feature>
<dbReference type="Gene3D" id="1.10.8.10">
    <property type="entry name" value="DNA helicase RuvA subunit, C-terminal domain"/>
    <property type="match status" value="1"/>
</dbReference>
<feature type="compositionally biased region" description="Low complexity" evidence="1">
    <location>
        <begin position="42"/>
        <end position="66"/>
    </location>
</feature>
<name>A0A0H5BYR6_CYBJN</name>
<dbReference type="PROSITE" id="PS50033">
    <property type="entry name" value="UBX"/>
    <property type="match status" value="1"/>
</dbReference>
<dbReference type="AlphaFoldDB" id="A0A0H5BYR6"/>
<dbReference type="InterPro" id="IPR012989">
    <property type="entry name" value="SEP_domain"/>
</dbReference>